<dbReference type="AlphaFoldDB" id="A0A914CFU5"/>
<name>A0A914CFU5_9BILA</name>
<sequence>MASNHTKVIVLSDEPVDFDYSISYEIAKRLSLGLPLHNINKHINIQRQEELYIRQRI</sequence>
<dbReference type="Proteomes" id="UP000887540">
    <property type="component" value="Unplaced"/>
</dbReference>
<dbReference type="WBParaSite" id="ACRNAN_Path_996.g3825.t1">
    <property type="protein sequence ID" value="ACRNAN_Path_996.g3825.t1"/>
    <property type="gene ID" value="ACRNAN_Path_996.g3825"/>
</dbReference>
<organism evidence="1 2">
    <name type="scientific">Acrobeloides nanus</name>
    <dbReference type="NCBI Taxonomy" id="290746"/>
    <lineage>
        <taxon>Eukaryota</taxon>
        <taxon>Metazoa</taxon>
        <taxon>Ecdysozoa</taxon>
        <taxon>Nematoda</taxon>
        <taxon>Chromadorea</taxon>
        <taxon>Rhabditida</taxon>
        <taxon>Tylenchina</taxon>
        <taxon>Cephalobomorpha</taxon>
        <taxon>Cephaloboidea</taxon>
        <taxon>Cephalobidae</taxon>
        <taxon>Acrobeloides</taxon>
    </lineage>
</organism>
<evidence type="ECO:0000313" key="1">
    <source>
        <dbReference type="Proteomes" id="UP000887540"/>
    </source>
</evidence>
<reference evidence="2" key="1">
    <citation type="submission" date="2022-11" db="UniProtKB">
        <authorList>
            <consortium name="WormBaseParasite"/>
        </authorList>
    </citation>
    <scope>IDENTIFICATION</scope>
</reference>
<accession>A0A914CFU5</accession>
<keyword evidence="1" id="KW-1185">Reference proteome</keyword>
<proteinExistence type="predicted"/>
<protein>
    <submittedName>
        <fullName evidence="2">Uncharacterized protein</fullName>
    </submittedName>
</protein>
<evidence type="ECO:0000313" key="2">
    <source>
        <dbReference type="WBParaSite" id="ACRNAN_Path_996.g3825.t1"/>
    </source>
</evidence>